<evidence type="ECO:0000256" key="9">
    <source>
        <dbReference type="SAM" id="MobiDB-lite"/>
    </source>
</evidence>
<feature type="domain" description="TFIIS central" evidence="12">
    <location>
        <begin position="165"/>
        <end position="279"/>
    </location>
</feature>
<dbReference type="Gene3D" id="2.20.25.10">
    <property type="match status" value="1"/>
</dbReference>
<dbReference type="GO" id="GO:0003677">
    <property type="term" value="F:DNA binding"/>
    <property type="evidence" value="ECO:0007669"/>
    <property type="project" value="UniProtKB-KW"/>
</dbReference>
<dbReference type="GO" id="GO:0031564">
    <property type="term" value="P:transcription antitermination"/>
    <property type="evidence" value="ECO:0007669"/>
    <property type="project" value="TreeGrafter"/>
</dbReference>
<evidence type="ECO:0000259" key="11">
    <source>
        <dbReference type="PROSITE" id="PS51319"/>
    </source>
</evidence>
<evidence type="ECO:0000256" key="5">
    <source>
        <dbReference type="ARBA" id="ARBA00023242"/>
    </source>
</evidence>
<dbReference type="SMART" id="SM00440">
    <property type="entry name" value="ZnF_C2C2"/>
    <property type="match status" value="1"/>
</dbReference>
<evidence type="ECO:0000313" key="13">
    <source>
        <dbReference type="EMBL" id="KAJ3215296.1"/>
    </source>
</evidence>
<evidence type="ECO:0000256" key="3">
    <source>
        <dbReference type="ARBA" id="ARBA00022771"/>
    </source>
</evidence>
<dbReference type="NCBIfam" id="TIGR01385">
    <property type="entry name" value="TFSII"/>
    <property type="match status" value="1"/>
</dbReference>
<dbReference type="GO" id="GO:0031440">
    <property type="term" value="P:regulation of mRNA 3'-end processing"/>
    <property type="evidence" value="ECO:0007669"/>
    <property type="project" value="TreeGrafter"/>
</dbReference>
<dbReference type="Gene3D" id="1.20.930.10">
    <property type="entry name" value="Conserved domain common to transcription factors TFIIS, elongin A, CRSP70"/>
    <property type="match status" value="1"/>
</dbReference>
<dbReference type="Proteomes" id="UP001211065">
    <property type="component" value="Unassembled WGS sequence"/>
</dbReference>
<reference evidence="13" key="1">
    <citation type="submission" date="2020-05" db="EMBL/GenBank/DDBJ databases">
        <title>Phylogenomic resolution of chytrid fungi.</title>
        <authorList>
            <person name="Stajich J.E."/>
            <person name="Amses K."/>
            <person name="Simmons R."/>
            <person name="Seto K."/>
            <person name="Myers J."/>
            <person name="Bonds A."/>
            <person name="Quandt C.A."/>
            <person name="Barry K."/>
            <person name="Liu P."/>
            <person name="Grigoriev I."/>
            <person name="Longcore J.E."/>
            <person name="James T.Y."/>
        </authorList>
    </citation>
    <scope>NUCLEOTIDE SEQUENCE</scope>
    <source>
        <strain evidence="13">JEL0476</strain>
    </source>
</reference>
<feature type="domain" description="TFIIS N-terminal" evidence="11">
    <location>
        <begin position="1"/>
        <end position="82"/>
    </location>
</feature>
<dbReference type="PROSITE" id="PS51321">
    <property type="entry name" value="TFIIS_CENTRAL"/>
    <property type="match status" value="1"/>
</dbReference>
<dbReference type="GO" id="GO:0006362">
    <property type="term" value="P:transcription elongation by RNA polymerase I"/>
    <property type="evidence" value="ECO:0007669"/>
    <property type="project" value="TreeGrafter"/>
</dbReference>
<dbReference type="PANTHER" id="PTHR11477:SF0">
    <property type="entry name" value="IP08861P-RELATED"/>
    <property type="match status" value="1"/>
</dbReference>
<evidence type="ECO:0000256" key="7">
    <source>
        <dbReference type="PROSITE-ProRule" id="PRU00649"/>
    </source>
</evidence>
<dbReference type="PANTHER" id="PTHR11477">
    <property type="entry name" value="TRANSCRIPTION FACTOR S-II ZINC FINGER DOMAIN-CONTAINING PROTEIN"/>
    <property type="match status" value="1"/>
</dbReference>
<keyword evidence="14" id="KW-1185">Reference proteome</keyword>
<dbReference type="SUPFAM" id="SSF46942">
    <property type="entry name" value="Elongation factor TFIIS domain 2"/>
    <property type="match status" value="1"/>
</dbReference>
<keyword evidence="8" id="KW-0238">DNA-binding</keyword>
<dbReference type="InterPro" id="IPR003618">
    <property type="entry name" value="TFIIS_cen_dom"/>
</dbReference>
<feature type="region of interest" description="Disordered" evidence="9">
    <location>
        <begin position="79"/>
        <end position="162"/>
    </location>
</feature>
<dbReference type="PROSITE" id="PS00466">
    <property type="entry name" value="ZF_TFIIS_1"/>
    <property type="match status" value="1"/>
</dbReference>
<keyword evidence="5 7" id="KW-0539">Nucleus</keyword>
<dbReference type="InterPro" id="IPR036575">
    <property type="entry name" value="TFIIS_cen_dom_sf"/>
</dbReference>
<name>A0AAD5U0A4_9FUNG</name>
<dbReference type="SUPFAM" id="SSF57783">
    <property type="entry name" value="Zinc beta-ribbon"/>
    <property type="match status" value="1"/>
</dbReference>
<feature type="compositionally biased region" description="Polar residues" evidence="9">
    <location>
        <begin position="97"/>
        <end position="106"/>
    </location>
</feature>
<dbReference type="CDD" id="cd13749">
    <property type="entry name" value="Zn-ribbon_TFIIS"/>
    <property type="match status" value="1"/>
</dbReference>
<dbReference type="InterPro" id="IPR001222">
    <property type="entry name" value="Znf_TFIIS"/>
</dbReference>
<organism evidence="13 14">
    <name type="scientific">Clydaea vesicula</name>
    <dbReference type="NCBI Taxonomy" id="447962"/>
    <lineage>
        <taxon>Eukaryota</taxon>
        <taxon>Fungi</taxon>
        <taxon>Fungi incertae sedis</taxon>
        <taxon>Chytridiomycota</taxon>
        <taxon>Chytridiomycota incertae sedis</taxon>
        <taxon>Chytridiomycetes</taxon>
        <taxon>Lobulomycetales</taxon>
        <taxon>Lobulomycetaceae</taxon>
        <taxon>Clydaea</taxon>
    </lineage>
</organism>
<evidence type="ECO:0000259" key="12">
    <source>
        <dbReference type="PROSITE" id="PS51321"/>
    </source>
</evidence>
<dbReference type="FunFam" id="1.10.472.30:FF:000003">
    <property type="entry name" value="Transcription elongation factor S-II"/>
    <property type="match status" value="1"/>
</dbReference>
<dbReference type="GO" id="GO:0005634">
    <property type="term" value="C:nucleus"/>
    <property type="evidence" value="ECO:0007669"/>
    <property type="project" value="UniProtKB-SubCell"/>
</dbReference>
<comment type="subcellular location">
    <subcellularLocation>
        <location evidence="1 7 8">Nucleus</location>
    </subcellularLocation>
</comment>
<comment type="caution">
    <text evidence="13">The sequence shown here is derived from an EMBL/GenBank/DDBJ whole genome shotgun (WGS) entry which is preliminary data.</text>
</comment>
<dbReference type="SMART" id="SM00510">
    <property type="entry name" value="TFS2M"/>
    <property type="match status" value="1"/>
</dbReference>
<dbReference type="PIRSF" id="PIRSF006704">
    <property type="entry name" value="TF_IIS"/>
    <property type="match status" value="1"/>
</dbReference>
<protein>
    <recommendedName>
        <fullName evidence="8">Transcription elongation factor</fullName>
    </recommendedName>
</protein>
<keyword evidence="13" id="KW-0251">Elongation factor</keyword>
<dbReference type="InterPro" id="IPR003617">
    <property type="entry name" value="TFIIS/CRSP70_N_sub"/>
</dbReference>
<feature type="compositionally biased region" description="Low complexity" evidence="9">
    <location>
        <begin position="124"/>
        <end position="145"/>
    </location>
</feature>
<evidence type="ECO:0000259" key="10">
    <source>
        <dbReference type="PROSITE" id="PS51133"/>
    </source>
</evidence>
<dbReference type="PROSITE" id="PS51319">
    <property type="entry name" value="TFIIS_N"/>
    <property type="match status" value="1"/>
</dbReference>
<dbReference type="Gene3D" id="1.10.472.30">
    <property type="entry name" value="Transcription elongation factor S-II, central domain"/>
    <property type="match status" value="1"/>
</dbReference>
<dbReference type="PROSITE" id="PS51133">
    <property type="entry name" value="ZF_TFIIS_2"/>
    <property type="match status" value="1"/>
</dbReference>
<keyword evidence="2 8" id="KW-0479">Metal-binding</keyword>
<keyword evidence="3 6" id="KW-0863">Zinc-finger</keyword>
<accession>A0AAD5U0A4</accession>
<comment type="function">
    <text evidence="8">Necessary for efficient RNA polymerase II transcription elongation past template-encoded arresting sites.</text>
</comment>
<keyword evidence="4 8" id="KW-0862">Zinc</keyword>
<dbReference type="InterPro" id="IPR035441">
    <property type="entry name" value="TFIIS/LEDGF_dom_sf"/>
</dbReference>
<keyword evidence="8" id="KW-0804">Transcription</keyword>
<keyword evidence="8" id="KW-0805">Transcription regulation</keyword>
<feature type="compositionally biased region" description="Low complexity" evidence="9">
    <location>
        <begin position="81"/>
        <end position="90"/>
    </location>
</feature>
<dbReference type="InterPro" id="IPR017923">
    <property type="entry name" value="TFIIS_N"/>
</dbReference>
<sequence>MEVSEIQTLKSQLEKSISNGKVNNVLDLLERLENFKATESNLRLTKIGLCLSSIKKHKNTTTEINTKVKLLVDKWKKTVRESSSNNSSTSSEKHTSIENNASINNKKTTEKPSLPNCNVRKLSNDSNNNAISPASSSVNSPNPSNVKERTFQTDGIKLTSTGSTVRDNCTGMLYSALGLGSEEESDLLLEIAISIEKTVFGKNEKVDQQYKSKIRSLFMNLKDKSNPELKERVISGELAVEVFTEMKPEEMASDQMKILLEKAKQQSLHFAQTPKDNSAETDQFKCGRCGKRRTKYYQMQTRSADEPMTTFVTCLACNNRWSKKYEKSIF</sequence>
<evidence type="ECO:0000256" key="4">
    <source>
        <dbReference type="ARBA" id="ARBA00022833"/>
    </source>
</evidence>
<dbReference type="Pfam" id="PF08711">
    <property type="entry name" value="Med26"/>
    <property type="match status" value="1"/>
</dbReference>
<dbReference type="EMBL" id="JADGJW010000554">
    <property type="protein sequence ID" value="KAJ3215296.1"/>
    <property type="molecule type" value="Genomic_DNA"/>
</dbReference>
<dbReference type="SMART" id="SM00509">
    <property type="entry name" value="TFS2N"/>
    <property type="match status" value="1"/>
</dbReference>
<dbReference type="AlphaFoldDB" id="A0AAD5U0A4"/>
<gene>
    <name evidence="13" type="primary">DST1</name>
    <name evidence="13" type="ORF">HK099_006435</name>
</gene>
<dbReference type="GO" id="GO:0006368">
    <property type="term" value="P:transcription elongation by RNA polymerase II"/>
    <property type="evidence" value="ECO:0007669"/>
    <property type="project" value="InterPro"/>
</dbReference>
<evidence type="ECO:0000256" key="2">
    <source>
        <dbReference type="ARBA" id="ARBA00022723"/>
    </source>
</evidence>
<evidence type="ECO:0000313" key="14">
    <source>
        <dbReference type="Proteomes" id="UP001211065"/>
    </source>
</evidence>
<dbReference type="GO" id="GO:0003746">
    <property type="term" value="F:translation elongation factor activity"/>
    <property type="evidence" value="ECO:0007669"/>
    <property type="project" value="UniProtKB-KW"/>
</dbReference>
<keyword evidence="13" id="KW-0648">Protein biosynthesis</keyword>
<dbReference type="GO" id="GO:0008270">
    <property type="term" value="F:zinc ion binding"/>
    <property type="evidence" value="ECO:0007669"/>
    <property type="project" value="UniProtKB-UniRule"/>
</dbReference>
<dbReference type="SUPFAM" id="SSF47676">
    <property type="entry name" value="Conserved domain common to transcription factors TFIIS, elongin A, CRSP70"/>
    <property type="match status" value="1"/>
</dbReference>
<dbReference type="Pfam" id="PF01096">
    <property type="entry name" value="Zn_ribbon_TFIIS"/>
    <property type="match status" value="1"/>
</dbReference>
<evidence type="ECO:0000256" key="8">
    <source>
        <dbReference type="RuleBase" id="RU368078"/>
    </source>
</evidence>
<evidence type="ECO:0000256" key="1">
    <source>
        <dbReference type="ARBA" id="ARBA00004123"/>
    </source>
</evidence>
<comment type="similarity">
    <text evidence="8">Belongs to the TFS-II family.</text>
</comment>
<dbReference type="Pfam" id="PF07500">
    <property type="entry name" value="TFIIS_M"/>
    <property type="match status" value="1"/>
</dbReference>
<proteinExistence type="inferred from homology"/>
<feature type="domain" description="TFIIS-type" evidence="10">
    <location>
        <begin position="282"/>
        <end position="322"/>
    </location>
</feature>
<dbReference type="InterPro" id="IPR035100">
    <property type="entry name" value="TF_IIS-typ"/>
</dbReference>
<dbReference type="InterPro" id="IPR006289">
    <property type="entry name" value="TFSII"/>
</dbReference>
<evidence type="ECO:0000256" key="6">
    <source>
        <dbReference type="PROSITE-ProRule" id="PRU00472"/>
    </source>
</evidence>